<feature type="chain" id="PRO_5036770655" evidence="1">
    <location>
        <begin position="21"/>
        <end position="145"/>
    </location>
</feature>
<feature type="domain" description="CULT" evidence="2">
    <location>
        <begin position="19"/>
        <end position="134"/>
    </location>
</feature>
<evidence type="ECO:0000313" key="4">
    <source>
        <dbReference type="WBParaSite" id="ACRNAN_Path_1036.g3973.t1"/>
    </source>
</evidence>
<keyword evidence="1" id="KW-0732">Signal</keyword>
<name>A0A914BUQ3_9BILA</name>
<accession>A0A914BUQ3</accession>
<evidence type="ECO:0000313" key="3">
    <source>
        <dbReference type="Proteomes" id="UP000887540"/>
    </source>
</evidence>
<dbReference type="AlphaFoldDB" id="A0A914BUQ3"/>
<dbReference type="PROSITE" id="PS51788">
    <property type="entry name" value="CULT"/>
    <property type="match status" value="1"/>
</dbReference>
<feature type="signal peptide" evidence="1">
    <location>
        <begin position="1"/>
        <end position="20"/>
    </location>
</feature>
<protein>
    <submittedName>
        <fullName evidence="4">CULT domain-containing protein</fullName>
    </submittedName>
</protein>
<keyword evidence="3" id="KW-1185">Reference proteome</keyword>
<evidence type="ECO:0000259" key="2">
    <source>
        <dbReference type="PROSITE" id="PS51788"/>
    </source>
</evidence>
<proteinExistence type="predicted"/>
<dbReference type="CDD" id="cd15777">
    <property type="entry name" value="CRBN_C_like"/>
    <property type="match status" value="1"/>
</dbReference>
<dbReference type="InterPro" id="IPR034750">
    <property type="entry name" value="CULT"/>
</dbReference>
<evidence type="ECO:0000256" key="1">
    <source>
        <dbReference type="SAM" id="SignalP"/>
    </source>
</evidence>
<dbReference type="Proteomes" id="UP000887540">
    <property type="component" value="Unplaced"/>
</dbReference>
<dbReference type="Gene3D" id="2.170.150.20">
    <property type="entry name" value="Peptide methionine sulfoxide reductase"/>
    <property type="match status" value="1"/>
</dbReference>
<reference evidence="4" key="1">
    <citation type="submission" date="2022-11" db="UniProtKB">
        <authorList>
            <consortium name="WormBaseParasite"/>
        </authorList>
    </citation>
    <scope>IDENTIFICATION</scope>
</reference>
<sequence>MLLKLFFFSFLSICIRFGLCNLICRQCGHAVTNSAALKNVWSPHALYNYNMTILAKETMVQVFRNPADETFHVISVNGADLKFAGQSYHQDTWFPGLKWTTCVCSKCGHHMGWYFENDKDNFVGLVLEYVVSSHYADSILRVPAS</sequence>
<organism evidence="3 4">
    <name type="scientific">Acrobeloides nanus</name>
    <dbReference type="NCBI Taxonomy" id="290746"/>
    <lineage>
        <taxon>Eukaryota</taxon>
        <taxon>Metazoa</taxon>
        <taxon>Ecdysozoa</taxon>
        <taxon>Nematoda</taxon>
        <taxon>Chromadorea</taxon>
        <taxon>Rhabditida</taxon>
        <taxon>Tylenchina</taxon>
        <taxon>Cephalobomorpha</taxon>
        <taxon>Cephaloboidea</taxon>
        <taxon>Cephalobidae</taxon>
        <taxon>Acrobeloides</taxon>
    </lineage>
</organism>
<dbReference type="WBParaSite" id="ACRNAN_Path_1036.g3973.t1">
    <property type="protein sequence ID" value="ACRNAN_Path_1036.g3973.t1"/>
    <property type="gene ID" value="ACRNAN_Path_1036.g3973"/>
</dbReference>